<proteinExistence type="predicted"/>
<dbReference type="Proteomes" id="UP000008064">
    <property type="component" value="Unassembled WGS sequence"/>
</dbReference>
<sequence length="78" mass="8944">MNDHDVPRHVMAQMPNYPLERLASLEHSMKSAAFSWTGWRNCDAARLSISRYGASVENAVPTLQRKHMPTTHTLTLYF</sequence>
<reference evidence="1" key="1">
    <citation type="submission" date="2011-04" db="EMBL/GenBank/DDBJ databases">
        <title>Evolution of plant cell wall degrading machinery underlies the functional diversity of forest fungi.</title>
        <authorList>
            <consortium name="US DOE Joint Genome Institute (JGI-PGF)"/>
            <person name="Eastwood D.C."/>
            <person name="Floudas D."/>
            <person name="Binder M."/>
            <person name="Majcherczyk A."/>
            <person name="Schneider P."/>
            <person name="Aerts A."/>
            <person name="Asiegbu F.O."/>
            <person name="Baker S.E."/>
            <person name="Barry K."/>
            <person name="Bendiksby M."/>
            <person name="Blumentritt M."/>
            <person name="Coutinho P.M."/>
            <person name="Cullen D."/>
            <person name="Cullen D."/>
            <person name="Gathman A."/>
            <person name="Goodell B."/>
            <person name="Henrissat B."/>
            <person name="Ihrmark K."/>
            <person name="Kauserud H."/>
            <person name="Kohler A."/>
            <person name="LaButti K."/>
            <person name="Lapidus A."/>
            <person name="Lavin J.L."/>
            <person name="Lee Y.-H."/>
            <person name="Lindquist E."/>
            <person name="Lilly W."/>
            <person name="Lucas S."/>
            <person name="Morin E."/>
            <person name="Murat C."/>
            <person name="Oguiza J.A."/>
            <person name="Park J."/>
            <person name="Pisabarro A.G."/>
            <person name="Riley R."/>
            <person name="Rosling A."/>
            <person name="Salamov A."/>
            <person name="Schmidt O."/>
            <person name="Schmutz J."/>
            <person name="Skrede I."/>
            <person name="Stenlid J."/>
            <person name="Wiebenga A."/>
            <person name="Xie X."/>
            <person name="Kues U."/>
            <person name="Hibbett D.S."/>
            <person name="Hoffmeister D."/>
            <person name="Hogberg N."/>
            <person name="Martin F."/>
            <person name="Grigoriev I.V."/>
            <person name="Watkinson S.C."/>
        </authorList>
    </citation>
    <scope>NUCLEOTIDE SEQUENCE</scope>
    <source>
        <strain evidence="1">S7.9</strain>
    </source>
</reference>
<gene>
    <name evidence="1" type="ORF">SERLADRAFT_455976</name>
</gene>
<dbReference type="KEGG" id="sla:SERLADRAFT_455976"/>
<dbReference type="HOGENOM" id="CLU_2623495_0_0_1"/>
<dbReference type="RefSeq" id="XP_007313076.1">
    <property type="nucleotide sequence ID" value="XM_007313014.1"/>
</dbReference>
<evidence type="ECO:0000313" key="1">
    <source>
        <dbReference type="EMBL" id="EGO31192.1"/>
    </source>
</evidence>
<accession>F8NFA9</accession>
<name>F8NFA9_SERL9</name>
<dbReference type="GeneID" id="18817246"/>
<dbReference type="EMBL" id="GL945428">
    <property type="protein sequence ID" value="EGO31192.1"/>
    <property type="molecule type" value="Genomic_DNA"/>
</dbReference>
<organism>
    <name type="scientific">Serpula lacrymans var. lacrymans (strain S7.9)</name>
    <name type="common">Dry rot fungus</name>
    <dbReference type="NCBI Taxonomy" id="578457"/>
    <lineage>
        <taxon>Eukaryota</taxon>
        <taxon>Fungi</taxon>
        <taxon>Dikarya</taxon>
        <taxon>Basidiomycota</taxon>
        <taxon>Agaricomycotina</taxon>
        <taxon>Agaricomycetes</taxon>
        <taxon>Agaricomycetidae</taxon>
        <taxon>Boletales</taxon>
        <taxon>Coniophorineae</taxon>
        <taxon>Serpulaceae</taxon>
        <taxon>Serpula</taxon>
    </lineage>
</organism>
<dbReference type="AlphaFoldDB" id="F8NFA9"/>
<protein>
    <submittedName>
        <fullName evidence="1">Uncharacterized protein</fullName>
    </submittedName>
</protein>